<dbReference type="AlphaFoldDB" id="A0A8J8WLT9"/>
<name>A0A8J8WLT9_9EURO</name>
<dbReference type="InterPro" id="IPR027417">
    <property type="entry name" value="P-loop_NTPase"/>
</dbReference>
<dbReference type="GO" id="GO:0051026">
    <property type="term" value="P:chiasma assembly"/>
    <property type="evidence" value="ECO:0007669"/>
    <property type="project" value="TreeGrafter"/>
</dbReference>
<dbReference type="Gene3D" id="1.10.1420.10">
    <property type="match status" value="1"/>
</dbReference>
<dbReference type="GO" id="GO:0140664">
    <property type="term" value="F:ATP-dependent DNA damage sensor activity"/>
    <property type="evidence" value="ECO:0007669"/>
    <property type="project" value="InterPro"/>
</dbReference>
<dbReference type="Pfam" id="PF05192">
    <property type="entry name" value="MutS_III"/>
    <property type="match status" value="1"/>
</dbReference>
<protein>
    <recommendedName>
        <fullName evidence="6">DNA mismatch repair proteins mutS family domain-containing protein</fullName>
    </recommendedName>
</protein>
<dbReference type="Gene3D" id="3.40.50.300">
    <property type="entry name" value="P-loop containing nucleotide triphosphate hydrolases"/>
    <property type="match status" value="1"/>
</dbReference>
<accession>A0A8J8WLT9</accession>
<evidence type="ECO:0000256" key="4">
    <source>
        <dbReference type="ARBA" id="ARBA00023125"/>
    </source>
</evidence>
<dbReference type="InterPro" id="IPR045076">
    <property type="entry name" value="MutS"/>
</dbReference>
<dbReference type="InterPro" id="IPR007696">
    <property type="entry name" value="DNA_mismatch_repair_MutS_core"/>
</dbReference>
<dbReference type="InterPro" id="IPR000432">
    <property type="entry name" value="DNA_mismatch_repair_MutS_C"/>
</dbReference>
<dbReference type="SUPFAM" id="SSF48334">
    <property type="entry name" value="DNA repair protein MutS, domain III"/>
    <property type="match status" value="1"/>
</dbReference>
<dbReference type="SMART" id="SM00533">
    <property type="entry name" value="MUTSd"/>
    <property type="match status" value="1"/>
</dbReference>
<dbReference type="PANTHER" id="PTHR11361">
    <property type="entry name" value="DNA MISMATCH REPAIR PROTEIN MUTS FAMILY MEMBER"/>
    <property type="match status" value="1"/>
</dbReference>
<keyword evidence="2" id="KW-0547">Nucleotide-binding</keyword>
<dbReference type="PANTHER" id="PTHR11361:SF20">
    <property type="entry name" value="MUTS PROTEIN HOMOLOG 5"/>
    <property type="match status" value="1"/>
</dbReference>
<evidence type="ECO:0000256" key="3">
    <source>
        <dbReference type="ARBA" id="ARBA00022840"/>
    </source>
</evidence>
<evidence type="ECO:0000259" key="6">
    <source>
        <dbReference type="PROSITE" id="PS00486"/>
    </source>
</evidence>
<dbReference type="GO" id="GO:0006298">
    <property type="term" value="P:mismatch repair"/>
    <property type="evidence" value="ECO:0007669"/>
    <property type="project" value="InterPro"/>
</dbReference>
<dbReference type="SUPFAM" id="SSF52540">
    <property type="entry name" value="P-loop containing nucleoside triphosphate hydrolases"/>
    <property type="match status" value="1"/>
</dbReference>
<sequence>MTSTLGEEDRSASAEDDMGHVIAAVDTKDQGTVGCAYYVAEKETLFLLSDGRYGGMEVVDALLHQIKPTIVLKTARVEILSAQGREQSLAQDNESPAFLPYKVETRPGQEFDPSSAQASLTSLKSLRSFENRSRFLVPDGGLGDYDEVDPQDIGFSAQEGRLLHVSSSVDLENIVSVGCAGAVLADLQRRRALTGSVGVIDNTFKIRHLEMFSLRDTMWMSRNAFLSLQVMQSEFHPNLSSHVMGAKSAAGKEGLSVYGLFNRFAYTSQGKANLKHIFLRPTLNVALIRDRQRFIGVFSRPDNMATTERIIKSLKHIKNLRPVIMDLQKGISTGSAKMIGFKATVWASLLAFAFYSIDIHDALREMSIAQDVSLRTKAMKTFEAAQLYRVGRIIQEIVDIDNSEEQGRTVVKQGLDRELDKMKDRYDGLNSMLKNVAIEIASIIPEQLEIDVNVIYFPQLGFNIAIPLNDSGHAAYSGADGAWELVFLTETRAYFKDFRMKELDDKLGDIYGLICEKEIEIVYDMAQRILHYEEDLVKASDVCGELDRQAANFYKLSRPSIVTENVVDIRGGRHLLQELAVPSFVPAEKAELGITDKILTRVNRQESVSNVQSTFMGDLQEISLCLKQATGQSLVLIDEFGKGTNEADGIGLVCGVLEHLLELESRPKVIAATHFHEIFENDFLSLRPGLQLGHMEVKVSEESRNVKDQVTYLYNFRLGRSNKSFGTICAAINGVDAAIVERANEIALLAARGENLMAACAVLSAQEVQTLHEANAVARKFVEFDLTADDDASVNETRRKLQELLGIGE</sequence>
<comment type="caution">
    <text evidence="7">The sequence shown here is derived from an EMBL/GenBank/DDBJ whole genome shotgun (WGS) entry which is preliminary data.</text>
</comment>
<feature type="domain" description="DNA mismatch repair proteins mutS family" evidence="6">
    <location>
        <begin position="633"/>
        <end position="649"/>
    </location>
</feature>
<dbReference type="OrthoDB" id="29596at2759"/>
<dbReference type="PROSITE" id="PS00486">
    <property type="entry name" value="DNA_MISMATCH_REPAIR_2"/>
    <property type="match status" value="1"/>
</dbReference>
<evidence type="ECO:0000313" key="8">
    <source>
        <dbReference type="Proteomes" id="UP000631181"/>
    </source>
</evidence>
<dbReference type="InterPro" id="IPR036187">
    <property type="entry name" value="DNA_mismatch_repair_MutS_sf"/>
</dbReference>
<dbReference type="GO" id="GO:0005524">
    <property type="term" value="F:ATP binding"/>
    <property type="evidence" value="ECO:0007669"/>
    <property type="project" value="UniProtKB-KW"/>
</dbReference>
<evidence type="ECO:0000256" key="1">
    <source>
        <dbReference type="ARBA" id="ARBA00006271"/>
    </source>
</evidence>
<evidence type="ECO:0000313" key="7">
    <source>
        <dbReference type="EMBL" id="KAF7718142.1"/>
    </source>
</evidence>
<organism evidence="7 8">
    <name type="scientific">Penicillium ucsense</name>
    <dbReference type="NCBI Taxonomy" id="2839758"/>
    <lineage>
        <taxon>Eukaryota</taxon>
        <taxon>Fungi</taxon>
        <taxon>Dikarya</taxon>
        <taxon>Ascomycota</taxon>
        <taxon>Pezizomycotina</taxon>
        <taxon>Eurotiomycetes</taxon>
        <taxon>Eurotiomycetidae</taxon>
        <taxon>Eurotiales</taxon>
        <taxon>Aspergillaceae</taxon>
        <taxon>Penicillium</taxon>
    </lineage>
</organism>
<dbReference type="GO" id="GO:0005634">
    <property type="term" value="C:nucleus"/>
    <property type="evidence" value="ECO:0007669"/>
    <property type="project" value="TreeGrafter"/>
</dbReference>
<reference evidence="7" key="1">
    <citation type="journal article" date="2020" name="Front. Microbiol.">
        <title>Gene regulatory networks of Penicillium echinulatum 2HH and Penicillium oxalicum 114-2 inferred by a computational biology approach.</title>
        <authorList>
            <person name="Lenz A.R."/>
            <person name="Galan-Vasquez E."/>
            <person name="Balbinot E."/>
            <person name="De Abreu F.P."/>
            <person name="De Oliveira N.S."/>
            <person name="Da Rosa L.O."/>
            <person name="De Avila E Silva S."/>
            <person name="Camassola M."/>
            <person name="Dillon A.J.P."/>
            <person name="Perez-Rueda E."/>
        </authorList>
    </citation>
    <scope>NUCLEOTIDE SEQUENCE</scope>
    <source>
        <strain evidence="7">S1M29</strain>
    </source>
</reference>
<dbReference type="SMART" id="SM00534">
    <property type="entry name" value="MUTSac"/>
    <property type="match status" value="1"/>
</dbReference>
<comment type="similarity">
    <text evidence="1">Belongs to the DNA mismatch repair MutS family.</text>
</comment>
<dbReference type="GO" id="GO:0030983">
    <property type="term" value="F:mismatched DNA binding"/>
    <property type="evidence" value="ECO:0007669"/>
    <property type="project" value="InterPro"/>
</dbReference>
<dbReference type="Proteomes" id="UP000631181">
    <property type="component" value="Unassembled WGS sequence"/>
</dbReference>
<proteinExistence type="inferred from homology"/>
<keyword evidence="5" id="KW-0175">Coiled coil</keyword>
<evidence type="ECO:0000256" key="2">
    <source>
        <dbReference type="ARBA" id="ARBA00022741"/>
    </source>
</evidence>
<keyword evidence="8" id="KW-1185">Reference proteome</keyword>
<dbReference type="EMBL" id="WIWV01000018">
    <property type="protein sequence ID" value="KAF7718142.1"/>
    <property type="molecule type" value="Genomic_DNA"/>
</dbReference>
<keyword evidence="3" id="KW-0067">ATP-binding</keyword>
<evidence type="ECO:0000256" key="5">
    <source>
        <dbReference type="SAM" id="Coils"/>
    </source>
</evidence>
<gene>
    <name evidence="7" type="ORF">PECM_002809</name>
</gene>
<dbReference type="Pfam" id="PF00488">
    <property type="entry name" value="MutS_V"/>
    <property type="match status" value="1"/>
</dbReference>
<feature type="coiled-coil region" evidence="5">
    <location>
        <begin position="412"/>
        <end position="439"/>
    </location>
</feature>
<keyword evidence="4" id="KW-0238">DNA-binding</keyword>